<dbReference type="Proteomes" id="UP000830542">
    <property type="component" value="Chromosome"/>
</dbReference>
<evidence type="ECO:0000313" key="3">
    <source>
        <dbReference type="EMBL" id="UOO94166.1"/>
    </source>
</evidence>
<evidence type="ECO:0000313" key="5">
    <source>
        <dbReference type="Proteomes" id="UP001500962"/>
    </source>
</evidence>
<feature type="domain" description="MaoC-like" evidence="1">
    <location>
        <begin position="16"/>
        <end position="120"/>
    </location>
</feature>
<keyword evidence="4" id="KW-1185">Reference proteome</keyword>
<reference evidence="2" key="1">
    <citation type="journal article" date="2014" name="Int. J. Syst. Evol. Microbiol.">
        <title>Complete genome sequence of Corynebacterium casei LMG S-19264T (=DSM 44701T), isolated from a smear-ripened cheese.</title>
        <authorList>
            <consortium name="US DOE Joint Genome Institute (JGI-PGF)"/>
            <person name="Walter F."/>
            <person name="Albersmeier A."/>
            <person name="Kalinowski J."/>
            <person name="Ruckert C."/>
        </authorList>
    </citation>
    <scope>NUCLEOTIDE SEQUENCE</scope>
    <source>
        <strain evidence="2">JCM 12289</strain>
    </source>
</reference>
<dbReference type="Gene3D" id="3.10.129.10">
    <property type="entry name" value="Hotdog Thioesterase"/>
    <property type="match status" value="1"/>
</dbReference>
<reference evidence="3" key="2">
    <citation type="submission" date="2022-04" db="EMBL/GenBank/DDBJ databases">
        <title>Sequencing and genomic assembly of Halococcus dombrowskii.</title>
        <authorList>
            <person name="Lim S.W."/>
            <person name="MacLea K.S."/>
        </authorList>
    </citation>
    <scope>NUCLEOTIDE SEQUENCE</scope>
    <source>
        <strain evidence="3">H4</strain>
    </source>
</reference>
<reference evidence="2" key="3">
    <citation type="submission" date="2023-12" db="EMBL/GenBank/DDBJ databases">
        <authorList>
            <person name="Sun Q."/>
            <person name="Inoue M."/>
        </authorList>
    </citation>
    <scope>NUCLEOTIDE SEQUENCE</scope>
    <source>
        <strain evidence="2">JCM 12289</strain>
    </source>
</reference>
<evidence type="ECO:0000313" key="2">
    <source>
        <dbReference type="EMBL" id="GAA0462643.1"/>
    </source>
</evidence>
<dbReference type="InterPro" id="IPR029069">
    <property type="entry name" value="HotDog_dom_sf"/>
</dbReference>
<evidence type="ECO:0000259" key="1">
    <source>
        <dbReference type="Pfam" id="PF01575"/>
    </source>
</evidence>
<dbReference type="RefSeq" id="WP_004052179.1">
    <property type="nucleotide sequence ID" value="NZ_BAAADN010000027.1"/>
</dbReference>
<dbReference type="EMBL" id="BAAADN010000027">
    <property type="protein sequence ID" value="GAA0462643.1"/>
    <property type="molecule type" value="Genomic_DNA"/>
</dbReference>
<dbReference type="SUPFAM" id="SSF54637">
    <property type="entry name" value="Thioesterase/thiol ester dehydrase-isomerase"/>
    <property type="match status" value="1"/>
</dbReference>
<dbReference type="Proteomes" id="UP001500962">
    <property type="component" value="Unassembled WGS sequence"/>
</dbReference>
<dbReference type="InterPro" id="IPR002539">
    <property type="entry name" value="MaoC-like_dom"/>
</dbReference>
<dbReference type="PANTHER" id="PTHR43664">
    <property type="entry name" value="MONOAMINE OXIDASE-RELATED"/>
    <property type="match status" value="1"/>
</dbReference>
<sequence length="153" mass="17304">MPYSYEPHYFEDLDVGQRFESAGRTVTETDFALHSMFTGDWTELHTNKEYSEDGPFGERIAQGPMTFILSTGLFQRTGIVERTVVAFLGMNYMDLPNAIGIGETISCEFEIGEKRDLESRDDAGLVVVDVVTTNHEGEVKLEGDMKFLFKNKE</sequence>
<dbReference type="Pfam" id="PF01575">
    <property type="entry name" value="MaoC_dehydratas"/>
    <property type="match status" value="1"/>
</dbReference>
<dbReference type="AlphaFoldDB" id="A0AAV3SGP7"/>
<organism evidence="2 5">
    <name type="scientific">Halococcus dombrowskii</name>
    <dbReference type="NCBI Taxonomy" id="179637"/>
    <lineage>
        <taxon>Archaea</taxon>
        <taxon>Methanobacteriati</taxon>
        <taxon>Methanobacteriota</taxon>
        <taxon>Stenosarchaea group</taxon>
        <taxon>Halobacteria</taxon>
        <taxon>Halobacteriales</taxon>
        <taxon>Halococcaceae</taxon>
        <taxon>Halococcus</taxon>
    </lineage>
</organism>
<dbReference type="EMBL" id="CP095005">
    <property type="protein sequence ID" value="UOO94166.1"/>
    <property type="molecule type" value="Genomic_DNA"/>
</dbReference>
<proteinExistence type="predicted"/>
<dbReference type="PANTHER" id="PTHR43664:SF1">
    <property type="entry name" value="BETA-METHYLMALYL-COA DEHYDRATASE"/>
    <property type="match status" value="1"/>
</dbReference>
<evidence type="ECO:0000313" key="4">
    <source>
        <dbReference type="Proteomes" id="UP000830542"/>
    </source>
</evidence>
<name>A0AAV3SGP7_HALDO</name>
<dbReference type="GeneID" id="71762043"/>
<dbReference type="InterPro" id="IPR052342">
    <property type="entry name" value="MCH/BMMD"/>
</dbReference>
<dbReference type="KEGG" id="hdo:MUK72_09305"/>
<gene>
    <name evidence="2" type="ORF">GCM10008985_19170</name>
    <name evidence="3" type="ORF">MUK72_09305</name>
</gene>
<accession>A0AAV3SGP7</accession>
<protein>
    <submittedName>
        <fullName evidence="2">MaoC/PaaZ C-terminal domain-containing protein</fullName>
    </submittedName>
    <submittedName>
        <fullName evidence="3">Monoamine oxidase</fullName>
    </submittedName>
</protein>